<dbReference type="GO" id="GO:0140560">
    <property type="term" value="F:xylosyl alpha-1,3-xylosyltransferase activity"/>
    <property type="evidence" value="ECO:0007669"/>
    <property type="project" value="TreeGrafter"/>
</dbReference>
<dbReference type="GO" id="GO:0005789">
    <property type="term" value="C:endoplasmic reticulum membrane"/>
    <property type="evidence" value="ECO:0007669"/>
    <property type="project" value="TreeGrafter"/>
</dbReference>
<dbReference type="Gene3D" id="3.90.550.10">
    <property type="entry name" value="Spore Coat Polysaccharide Biosynthesis Protein SpsA, Chain A"/>
    <property type="match status" value="1"/>
</dbReference>
<dbReference type="Proteomes" id="UP000749559">
    <property type="component" value="Unassembled WGS sequence"/>
</dbReference>
<gene>
    <name evidence="2" type="ORF">OFUS_LOCUS2573</name>
</gene>
<dbReference type="SUPFAM" id="SSF53448">
    <property type="entry name" value="Nucleotide-diphospho-sugar transferases"/>
    <property type="match status" value="1"/>
</dbReference>
<keyword evidence="3" id="KW-1185">Reference proteome</keyword>
<feature type="transmembrane region" description="Helical" evidence="1">
    <location>
        <begin position="26"/>
        <end position="43"/>
    </location>
</feature>
<dbReference type="InterPro" id="IPR029044">
    <property type="entry name" value="Nucleotide-diphossugar_trans"/>
</dbReference>
<dbReference type="OrthoDB" id="411524at2759"/>
<dbReference type="PANTHER" id="PTHR46612:SF1">
    <property type="entry name" value="XYLOSIDE XYLOSYLTRANSFERASE 1"/>
    <property type="match status" value="1"/>
</dbReference>
<evidence type="ECO:0000256" key="1">
    <source>
        <dbReference type="SAM" id="Phobius"/>
    </source>
</evidence>
<keyword evidence="1" id="KW-0472">Membrane</keyword>
<dbReference type="EMBL" id="CAIIXF020000001">
    <property type="protein sequence ID" value="CAH1775245.1"/>
    <property type="molecule type" value="Genomic_DNA"/>
</dbReference>
<keyword evidence="1" id="KW-0812">Transmembrane</keyword>
<feature type="non-terminal residue" evidence="2">
    <location>
        <position position="378"/>
    </location>
</feature>
<evidence type="ECO:0000313" key="3">
    <source>
        <dbReference type="Proteomes" id="UP000749559"/>
    </source>
</evidence>
<reference evidence="2" key="1">
    <citation type="submission" date="2022-03" db="EMBL/GenBank/DDBJ databases">
        <authorList>
            <person name="Martin C."/>
        </authorList>
    </citation>
    <scope>NUCLEOTIDE SEQUENCE</scope>
</reference>
<dbReference type="AlphaFoldDB" id="A0A8S4N2E5"/>
<name>A0A8S4N2E5_OWEFU</name>
<evidence type="ECO:0008006" key="4">
    <source>
        <dbReference type="Google" id="ProtNLM"/>
    </source>
</evidence>
<comment type="caution">
    <text evidence="2">The sequence shown here is derived from an EMBL/GenBank/DDBJ whole genome shotgun (WGS) entry which is preliminary data.</text>
</comment>
<dbReference type="GO" id="GO:0016266">
    <property type="term" value="P:protein O-linked glycosylation via N-acetyl-galactosamine"/>
    <property type="evidence" value="ECO:0007669"/>
    <property type="project" value="TreeGrafter"/>
</dbReference>
<dbReference type="InterPro" id="IPR042465">
    <property type="entry name" value="XXLT1"/>
</dbReference>
<dbReference type="Pfam" id="PF01501">
    <property type="entry name" value="Glyco_transf_8"/>
    <property type="match status" value="1"/>
</dbReference>
<accession>A0A8S4N2E5</accession>
<sequence length="378" mass="44366">LCFHFSKMNFKDFCFQFMMRILRSRILQVLIFITVIVSIYLFYQIANKSTFTSETNNIRIKNNLDPISEKGNDGKNDRSDRRISENVNEIDVIVTFTKAEHNYALRDKFKVTVSSLLKHSTIDIKFHIIGDEPSQKIAKQILDETIKYVSVKHKLIHHDVDAMAKQLHEIVKPMQKYFSYKPGAYYSDALFFLSIAIHRVLPDVQRVIMLDADLKFRGNIKDLYMLFGEFAQDNVIGIAREMQPVYRHLLNVYRNKHPNTRAGAPPPDGLTGFNSGVMLLDLDRMRQSELYNSLINQDTLKEYTEKYTYKGHLGDQDFFSLINLEHEELFYVLPCTWNRQLCTWWRENGYKNVFNQYFTCEGYINIYHGNCNTPIPDD</sequence>
<keyword evidence="1" id="KW-1133">Transmembrane helix</keyword>
<organism evidence="2 3">
    <name type="scientific">Owenia fusiformis</name>
    <name type="common">Polychaete worm</name>
    <dbReference type="NCBI Taxonomy" id="6347"/>
    <lineage>
        <taxon>Eukaryota</taxon>
        <taxon>Metazoa</taxon>
        <taxon>Spiralia</taxon>
        <taxon>Lophotrochozoa</taxon>
        <taxon>Annelida</taxon>
        <taxon>Polychaeta</taxon>
        <taxon>Sedentaria</taxon>
        <taxon>Canalipalpata</taxon>
        <taxon>Sabellida</taxon>
        <taxon>Oweniida</taxon>
        <taxon>Oweniidae</taxon>
        <taxon>Owenia</taxon>
    </lineage>
</organism>
<dbReference type="InterPro" id="IPR002495">
    <property type="entry name" value="Glyco_trans_8"/>
</dbReference>
<proteinExistence type="predicted"/>
<protein>
    <recommendedName>
        <fullName evidence="4">Xyloside xylosyltransferase 1</fullName>
    </recommendedName>
</protein>
<dbReference type="PANTHER" id="PTHR46612">
    <property type="entry name" value="XYLOSIDE XYLOSYLTRANSFERASE 1"/>
    <property type="match status" value="1"/>
</dbReference>
<evidence type="ECO:0000313" key="2">
    <source>
        <dbReference type="EMBL" id="CAH1775245.1"/>
    </source>
</evidence>